<keyword evidence="3 5" id="KW-1133">Transmembrane helix</keyword>
<dbReference type="AlphaFoldDB" id="A0A5B1CL51"/>
<name>A0A5B1CL51_9BACT</name>
<keyword evidence="4 5" id="KW-0472">Membrane</keyword>
<dbReference type="EMBL" id="VRLW01000001">
    <property type="protein sequence ID" value="KAA1261798.1"/>
    <property type="molecule type" value="Genomic_DNA"/>
</dbReference>
<comment type="caution">
    <text evidence="6">The sequence shown here is derived from an EMBL/GenBank/DDBJ whole genome shotgun (WGS) entry which is preliminary data.</text>
</comment>
<dbReference type="GO" id="GO:0009403">
    <property type="term" value="P:toxin biosynthetic process"/>
    <property type="evidence" value="ECO:0007669"/>
    <property type="project" value="InterPro"/>
</dbReference>
<dbReference type="InterPro" id="IPR003825">
    <property type="entry name" value="Colicin-V_CvpA"/>
</dbReference>
<gene>
    <name evidence="6" type="ORF">LF1_43580</name>
</gene>
<dbReference type="OrthoDB" id="265317at2"/>
<feature type="transmembrane region" description="Helical" evidence="5">
    <location>
        <begin position="61"/>
        <end position="77"/>
    </location>
</feature>
<feature type="transmembrane region" description="Helical" evidence="5">
    <location>
        <begin position="16"/>
        <end position="33"/>
    </location>
</feature>
<evidence type="ECO:0000256" key="3">
    <source>
        <dbReference type="ARBA" id="ARBA00022989"/>
    </source>
</evidence>
<keyword evidence="7" id="KW-1185">Reference proteome</keyword>
<proteinExistence type="predicted"/>
<comment type="subcellular location">
    <subcellularLocation>
        <location evidence="1">Membrane</location>
        <topology evidence="1">Multi-pass membrane protein</topology>
    </subcellularLocation>
</comment>
<dbReference type="RefSeq" id="WP_068260527.1">
    <property type="nucleotide sequence ID" value="NZ_LWSK01000017.1"/>
</dbReference>
<evidence type="ECO:0000313" key="6">
    <source>
        <dbReference type="EMBL" id="KAA1261798.1"/>
    </source>
</evidence>
<evidence type="ECO:0000256" key="5">
    <source>
        <dbReference type="SAM" id="Phobius"/>
    </source>
</evidence>
<dbReference type="GO" id="GO:0016020">
    <property type="term" value="C:membrane"/>
    <property type="evidence" value="ECO:0007669"/>
    <property type="project" value="UniProtKB-SubCell"/>
</dbReference>
<organism evidence="6 7">
    <name type="scientific">Rubripirellula obstinata</name>
    <dbReference type="NCBI Taxonomy" id="406547"/>
    <lineage>
        <taxon>Bacteria</taxon>
        <taxon>Pseudomonadati</taxon>
        <taxon>Planctomycetota</taxon>
        <taxon>Planctomycetia</taxon>
        <taxon>Pirellulales</taxon>
        <taxon>Pirellulaceae</taxon>
        <taxon>Rubripirellula</taxon>
    </lineage>
</organism>
<accession>A0A5B1CL51</accession>
<dbReference type="Proteomes" id="UP000322699">
    <property type="component" value="Unassembled WGS sequence"/>
</dbReference>
<evidence type="ECO:0000256" key="2">
    <source>
        <dbReference type="ARBA" id="ARBA00022692"/>
    </source>
</evidence>
<evidence type="ECO:0000256" key="4">
    <source>
        <dbReference type="ARBA" id="ARBA00023136"/>
    </source>
</evidence>
<keyword evidence="2 5" id="KW-0812">Transmembrane</keyword>
<reference evidence="6 7" key="1">
    <citation type="submission" date="2019-08" db="EMBL/GenBank/DDBJ databases">
        <title>Deep-cultivation of Planctomycetes and their phenomic and genomic characterization uncovers novel biology.</title>
        <authorList>
            <person name="Wiegand S."/>
            <person name="Jogler M."/>
            <person name="Boedeker C."/>
            <person name="Pinto D."/>
            <person name="Vollmers J."/>
            <person name="Rivas-Marin E."/>
            <person name="Kohn T."/>
            <person name="Peeters S.H."/>
            <person name="Heuer A."/>
            <person name="Rast P."/>
            <person name="Oberbeckmann S."/>
            <person name="Bunk B."/>
            <person name="Jeske O."/>
            <person name="Meyerdierks A."/>
            <person name="Storesund J.E."/>
            <person name="Kallscheuer N."/>
            <person name="Luecker S."/>
            <person name="Lage O.M."/>
            <person name="Pohl T."/>
            <person name="Merkel B.J."/>
            <person name="Hornburger P."/>
            <person name="Mueller R.-W."/>
            <person name="Bruemmer F."/>
            <person name="Labrenz M."/>
            <person name="Spormann A.M."/>
            <person name="Op Den Camp H."/>
            <person name="Overmann J."/>
            <person name="Amann R."/>
            <person name="Jetten M.S.M."/>
            <person name="Mascher T."/>
            <person name="Medema M.H."/>
            <person name="Devos D.P."/>
            <person name="Kaster A.-K."/>
            <person name="Ovreas L."/>
            <person name="Rohde M."/>
            <person name="Galperin M.Y."/>
            <person name="Jogler C."/>
        </authorList>
    </citation>
    <scope>NUCLEOTIDE SEQUENCE [LARGE SCALE GENOMIC DNA]</scope>
    <source>
        <strain evidence="6 7">LF1</strain>
    </source>
</reference>
<dbReference type="Pfam" id="PF02674">
    <property type="entry name" value="Colicin_V"/>
    <property type="match status" value="1"/>
</dbReference>
<protein>
    <submittedName>
        <fullName evidence="6">Colicin V production protein</fullName>
    </submittedName>
</protein>
<evidence type="ECO:0000313" key="7">
    <source>
        <dbReference type="Proteomes" id="UP000322699"/>
    </source>
</evidence>
<feature type="transmembrane region" description="Helical" evidence="5">
    <location>
        <begin position="97"/>
        <end position="119"/>
    </location>
</feature>
<feature type="transmembrane region" description="Helical" evidence="5">
    <location>
        <begin position="140"/>
        <end position="163"/>
    </location>
</feature>
<evidence type="ECO:0000256" key="1">
    <source>
        <dbReference type="ARBA" id="ARBA00004141"/>
    </source>
</evidence>
<sequence length="312" mass="33814">MKQPFPFETEPRSMSFPVRLFWCIAFFGPAAYFGYQGETVLAAILACAGIGAFGGFRVGMLSILTSVAAITAAIVYAPEIGMQYELQVGSKLGTTGLLNRCISVAAVGIGISMLVWLVMHLTVGRIVRNRPSLVRMNRRCGFVIGFAQGAAAILLLVGGLLVMEPIQRQKLAEANVAAEDYSLVHKAIFWTVDQTDASVIGPTIRKYNPIERIPQLNQIQRVQRTAAVLSDPAKMNDVIGHPSILELQQRPEVQKAVAELRSDESINDILTSGKPMDRDAAMTLLNHPAVLNLVDQPGFLEQANKAIEAAGL</sequence>